<dbReference type="SUPFAM" id="SSF46689">
    <property type="entry name" value="Homeodomain-like"/>
    <property type="match status" value="1"/>
</dbReference>
<name>A0ABP6T3F4_9ACTN</name>
<dbReference type="Gene3D" id="1.10.357.10">
    <property type="entry name" value="Tetracycline Repressor, domain 2"/>
    <property type="match status" value="1"/>
</dbReference>
<accession>A0ABP6T3F4</accession>
<gene>
    <name evidence="1" type="ORF">GCM10020369_49870</name>
</gene>
<evidence type="ECO:0000313" key="2">
    <source>
        <dbReference type="Proteomes" id="UP001501676"/>
    </source>
</evidence>
<comment type="caution">
    <text evidence="1">The sequence shown here is derived from an EMBL/GenBank/DDBJ whole genome shotgun (WGS) entry which is preliminary data.</text>
</comment>
<sequence>MPVPVDQIRDRPSVLDGQRPGVGNATLYRHFPTRGDLLVAVYSDEAAFAPHHREAAPGAGSGRR</sequence>
<dbReference type="EMBL" id="BAAAYN010000033">
    <property type="protein sequence ID" value="GAA3391536.1"/>
    <property type="molecule type" value="Genomic_DNA"/>
</dbReference>
<dbReference type="InterPro" id="IPR009057">
    <property type="entry name" value="Homeodomain-like_sf"/>
</dbReference>
<keyword evidence="2" id="KW-1185">Reference proteome</keyword>
<organism evidence="1 2">
    <name type="scientific">Cryptosporangium minutisporangium</name>
    <dbReference type="NCBI Taxonomy" id="113569"/>
    <lineage>
        <taxon>Bacteria</taxon>
        <taxon>Bacillati</taxon>
        <taxon>Actinomycetota</taxon>
        <taxon>Actinomycetes</taxon>
        <taxon>Cryptosporangiales</taxon>
        <taxon>Cryptosporangiaceae</taxon>
        <taxon>Cryptosporangium</taxon>
    </lineage>
</organism>
<protein>
    <recommendedName>
        <fullName evidence="3">TetR family transcriptional regulator</fullName>
    </recommendedName>
</protein>
<dbReference type="RefSeq" id="WP_345730669.1">
    <property type="nucleotide sequence ID" value="NZ_BAAAYN010000033.1"/>
</dbReference>
<reference evidence="2" key="1">
    <citation type="journal article" date="2019" name="Int. J. Syst. Evol. Microbiol.">
        <title>The Global Catalogue of Microorganisms (GCM) 10K type strain sequencing project: providing services to taxonomists for standard genome sequencing and annotation.</title>
        <authorList>
            <consortium name="The Broad Institute Genomics Platform"/>
            <consortium name="The Broad Institute Genome Sequencing Center for Infectious Disease"/>
            <person name="Wu L."/>
            <person name="Ma J."/>
        </authorList>
    </citation>
    <scope>NUCLEOTIDE SEQUENCE [LARGE SCALE GENOMIC DNA]</scope>
    <source>
        <strain evidence="2">JCM 9458</strain>
    </source>
</reference>
<dbReference type="Proteomes" id="UP001501676">
    <property type="component" value="Unassembled WGS sequence"/>
</dbReference>
<proteinExistence type="predicted"/>
<evidence type="ECO:0008006" key="3">
    <source>
        <dbReference type="Google" id="ProtNLM"/>
    </source>
</evidence>
<evidence type="ECO:0000313" key="1">
    <source>
        <dbReference type="EMBL" id="GAA3391536.1"/>
    </source>
</evidence>